<accession>A0AAD5YWR2</accession>
<comment type="similarity">
    <text evidence="1">Belongs to the arylamine N-acetyltransferase family.</text>
</comment>
<keyword evidence="3" id="KW-1185">Reference proteome</keyword>
<comment type="caution">
    <text evidence="2">The sequence shown here is derived from an EMBL/GenBank/DDBJ whole genome shotgun (WGS) entry which is preliminary data.</text>
</comment>
<proteinExistence type="inferred from homology"/>
<dbReference type="Proteomes" id="UP001213000">
    <property type="component" value="Unassembled WGS sequence"/>
</dbReference>
<dbReference type="GO" id="GO:0016407">
    <property type="term" value="F:acetyltransferase activity"/>
    <property type="evidence" value="ECO:0007669"/>
    <property type="project" value="InterPro"/>
</dbReference>
<name>A0AAD5YWR2_9AGAR</name>
<dbReference type="InterPro" id="IPR053710">
    <property type="entry name" value="Arylamine_NAT_domain_sf"/>
</dbReference>
<evidence type="ECO:0000313" key="3">
    <source>
        <dbReference type="Proteomes" id="UP001213000"/>
    </source>
</evidence>
<dbReference type="InterPro" id="IPR001447">
    <property type="entry name" value="Arylamine_N-AcTrfase"/>
</dbReference>
<dbReference type="AlphaFoldDB" id="A0AAD5YWR2"/>
<dbReference type="Pfam" id="PF00797">
    <property type="entry name" value="Acetyltransf_2"/>
    <property type="match status" value="1"/>
</dbReference>
<dbReference type="SUPFAM" id="SSF54001">
    <property type="entry name" value="Cysteine proteinases"/>
    <property type="match status" value="1"/>
</dbReference>
<dbReference type="EMBL" id="JANIEX010000142">
    <property type="protein sequence ID" value="KAJ3572440.1"/>
    <property type="molecule type" value="Genomic_DNA"/>
</dbReference>
<dbReference type="Gene3D" id="3.30.2140.20">
    <property type="match status" value="1"/>
</dbReference>
<evidence type="ECO:0008006" key="4">
    <source>
        <dbReference type="Google" id="ProtNLM"/>
    </source>
</evidence>
<protein>
    <recommendedName>
        <fullName evidence="4">Arylamine N-acetyltransferase</fullName>
    </recommendedName>
</protein>
<evidence type="ECO:0000313" key="2">
    <source>
        <dbReference type="EMBL" id="KAJ3572440.1"/>
    </source>
</evidence>
<sequence length="359" mass="40109">MVSQSYPASGTLRDGILVKAVPSKLTSRQIADYLLVIGYDSPLNGKSYEPEEVAAGAFCANIEELGRLITQHLLTFPFENTSMHYTPDHEMEVTPELLFPRFVRDKSGSYCYGQNGIFLEVLRGLGYRAYAVSARVSRDPDPDSHSYAFGPLSHLILLVQLQYSGNANQTYAVDVGFGSACLMRPILLSANPNNIVYGLTNTERHRLVFEPSPNSSISASSGSSGLGGGQWNLEVGHRESPDALEIWHRKFSFTESECWQPDIDVLSFAVSQRPGPRNLFYNTVICVKVFQEDKKKYRIILNGNEVKKSYGAKSEVMRTFNNELERIRALREIFGLKISDEDEVHIRGRPAALNSQSRT</sequence>
<dbReference type="InterPro" id="IPR038765">
    <property type="entry name" value="Papain-like_cys_pep_sf"/>
</dbReference>
<evidence type="ECO:0000256" key="1">
    <source>
        <dbReference type="ARBA" id="ARBA00006547"/>
    </source>
</evidence>
<reference evidence="2" key="1">
    <citation type="submission" date="2022-07" db="EMBL/GenBank/DDBJ databases">
        <title>Genome Sequence of Leucocoprinus birnbaumii.</title>
        <authorList>
            <person name="Buettner E."/>
        </authorList>
    </citation>
    <scope>NUCLEOTIDE SEQUENCE</scope>
    <source>
        <strain evidence="2">VT141</strain>
    </source>
</reference>
<dbReference type="PANTHER" id="PTHR11786:SF0">
    <property type="entry name" value="ARYLAMINE N-ACETYLTRANSFERASE 4-RELATED"/>
    <property type="match status" value="1"/>
</dbReference>
<dbReference type="PANTHER" id="PTHR11786">
    <property type="entry name" value="N-HYDROXYARYLAMINE O-ACETYLTRANSFERASE"/>
    <property type="match status" value="1"/>
</dbReference>
<gene>
    <name evidence="2" type="ORF">NP233_g3082</name>
</gene>
<organism evidence="2 3">
    <name type="scientific">Leucocoprinus birnbaumii</name>
    <dbReference type="NCBI Taxonomy" id="56174"/>
    <lineage>
        <taxon>Eukaryota</taxon>
        <taxon>Fungi</taxon>
        <taxon>Dikarya</taxon>
        <taxon>Basidiomycota</taxon>
        <taxon>Agaricomycotina</taxon>
        <taxon>Agaricomycetes</taxon>
        <taxon>Agaricomycetidae</taxon>
        <taxon>Agaricales</taxon>
        <taxon>Agaricineae</taxon>
        <taxon>Agaricaceae</taxon>
        <taxon>Leucocoprinus</taxon>
    </lineage>
</organism>